<sequence length="382" mass="44907">MQCAIAFLLLAAEDPKNMDRLIVTQFGANKPSYGVYELQTSRNFPDPMLINQPDITWNPAMKNGTHIMSYCSISLQSHEIADKITSGLTNITPRAHFHWNKNTEAEMDCWKSLKFVDNPEEKIDENIMSNFSLEMKRKCTNQVILNLAFRGIIAVDGVYRRYGPPKAEQPVVVNLDQPMKLRSLLLNGELIKGKKTVFGQEALAWYQGHLHLFKRNRERNAWLPVTTIGYEINNGWLIANFININFPQITNNWKNYYQKCAIYKDILRTLSRSEKRMRHHEHSYRRHMLHGSQYDPYSRYNDLMDVCHSKSDRIFYRIYKDTNNFDNYFIDYPDSNYDNHYHDHKYLDQTARKYKYTIYAEFKKLIPVKLPTSPASGITMAM</sequence>
<proteinExistence type="predicted"/>
<evidence type="ECO:0000313" key="1">
    <source>
        <dbReference type="EMBL" id="VCU41012.1"/>
    </source>
</evidence>
<protein>
    <submittedName>
        <fullName evidence="1">Bgt-51329</fullName>
    </submittedName>
</protein>
<gene>
    <name evidence="1" type="ORF">BGT96224V316_LOCUS2261</name>
</gene>
<dbReference type="AlphaFoldDB" id="A0A9X9PSC9"/>
<accession>A0A9X9PSC9</accession>
<organism evidence="1 2">
    <name type="scientific">Blumeria graminis f. sp. tritici</name>
    <dbReference type="NCBI Taxonomy" id="62690"/>
    <lineage>
        <taxon>Eukaryota</taxon>
        <taxon>Fungi</taxon>
        <taxon>Dikarya</taxon>
        <taxon>Ascomycota</taxon>
        <taxon>Pezizomycotina</taxon>
        <taxon>Leotiomycetes</taxon>
        <taxon>Erysiphales</taxon>
        <taxon>Erysiphaceae</taxon>
        <taxon>Blumeria</taxon>
    </lineage>
</organism>
<keyword evidence="2" id="KW-1185">Reference proteome</keyword>
<evidence type="ECO:0000313" key="2">
    <source>
        <dbReference type="Proteomes" id="UP000324639"/>
    </source>
</evidence>
<dbReference type="Proteomes" id="UP000324639">
    <property type="component" value="Chromosome Bgt_-04"/>
</dbReference>
<reference evidence="1 2" key="1">
    <citation type="submission" date="2018-08" db="EMBL/GenBank/DDBJ databases">
        <authorList>
            <person name="Muller C M."/>
        </authorList>
    </citation>
    <scope>NUCLEOTIDE SEQUENCE [LARGE SCALE GENOMIC DNA]</scope>
</reference>
<dbReference type="EMBL" id="LR026987">
    <property type="protein sequence ID" value="VCU41012.1"/>
    <property type="molecule type" value="Genomic_DNA"/>
</dbReference>
<name>A0A9X9PSC9_BLUGR</name>